<proteinExistence type="inferred from homology"/>
<dbReference type="InterPro" id="IPR031259">
    <property type="entry name" value="ILBP"/>
</dbReference>
<dbReference type="SUPFAM" id="SSF50814">
    <property type="entry name" value="Lipocalins"/>
    <property type="match status" value="1"/>
</dbReference>
<dbReference type="EMBL" id="JAOPHQ010003602">
    <property type="protein sequence ID" value="KAK0142488.1"/>
    <property type="molecule type" value="Genomic_DNA"/>
</dbReference>
<sequence length="177" mass="19901">MKFLSETGQHSTLRILHRIITSSKSAASMDFSGTWKVYSDDNLEDFLKAMSVPEMMIKMSKDVKPVTTIKQNGADFTIEVKTPMRTNVNSFSLGKETEITAMDGKKFKCTVREENGKLVFETEKFTSVREIQGEDMVEHKVCTSNHKASSCYTCTSIQPLQTVTAGSARLVRKSRRV</sequence>
<comment type="similarity">
    <text evidence="1">Belongs to the calycin superfamily. Fatty-acid binding protein (FABP) family.</text>
</comment>
<keyword evidence="3" id="KW-1185">Reference proteome</keyword>
<dbReference type="PANTHER" id="PTHR11955">
    <property type="entry name" value="FATTY ACID BINDING PROTEIN"/>
    <property type="match status" value="1"/>
</dbReference>
<dbReference type="GO" id="GO:0008289">
    <property type="term" value="F:lipid binding"/>
    <property type="evidence" value="ECO:0007669"/>
    <property type="project" value="InterPro"/>
</dbReference>
<dbReference type="InterPro" id="IPR000463">
    <property type="entry name" value="Fatty_acid-bd"/>
</dbReference>
<reference evidence="2" key="1">
    <citation type="journal article" date="2023" name="Front. Mar. Sci.">
        <title>A new Merluccius polli reference genome to investigate the effects of global change in West African waters.</title>
        <authorList>
            <person name="Mateo J.L."/>
            <person name="Blanco-Fernandez C."/>
            <person name="Garcia-Vazquez E."/>
            <person name="Machado-Schiaffino G."/>
        </authorList>
    </citation>
    <scope>NUCLEOTIDE SEQUENCE</scope>
    <source>
        <strain evidence="2">C29</strain>
        <tissue evidence="2">Fin</tissue>
    </source>
</reference>
<evidence type="ECO:0000313" key="3">
    <source>
        <dbReference type="Proteomes" id="UP001174136"/>
    </source>
</evidence>
<dbReference type="Pfam" id="PF14651">
    <property type="entry name" value="Lipocalin_7"/>
    <property type="match status" value="1"/>
</dbReference>
<accession>A0AA47NZH0</accession>
<organism evidence="2 3">
    <name type="scientific">Merluccius polli</name>
    <name type="common">Benguela hake</name>
    <name type="synonym">Merluccius cadenati</name>
    <dbReference type="NCBI Taxonomy" id="89951"/>
    <lineage>
        <taxon>Eukaryota</taxon>
        <taxon>Metazoa</taxon>
        <taxon>Chordata</taxon>
        <taxon>Craniata</taxon>
        <taxon>Vertebrata</taxon>
        <taxon>Euteleostomi</taxon>
        <taxon>Actinopterygii</taxon>
        <taxon>Neopterygii</taxon>
        <taxon>Teleostei</taxon>
        <taxon>Neoteleostei</taxon>
        <taxon>Acanthomorphata</taxon>
        <taxon>Zeiogadaria</taxon>
        <taxon>Gadariae</taxon>
        <taxon>Gadiformes</taxon>
        <taxon>Gadoidei</taxon>
        <taxon>Merlucciidae</taxon>
        <taxon>Merluccius</taxon>
    </lineage>
</organism>
<dbReference type="Proteomes" id="UP001174136">
    <property type="component" value="Unassembled WGS sequence"/>
</dbReference>
<dbReference type="PRINTS" id="PR00178">
    <property type="entry name" value="FATTYACIDBP"/>
</dbReference>
<comment type="caution">
    <text evidence="2">The sequence shown here is derived from an EMBL/GenBank/DDBJ whole genome shotgun (WGS) entry which is preliminary data.</text>
</comment>
<evidence type="ECO:0000313" key="2">
    <source>
        <dbReference type="EMBL" id="KAK0142488.1"/>
    </source>
</evidence>
<name>A0AA47NZH0_MERPO</name>
<protein>
    <submittedName>
        <fullName evidence="2">Fatty acid-binding protein, liver</fullName>
    </submittedName>
</protein>
<evidence type="ECO:0000256" key="1">
    <source>
        <dbReference type="ARBA" id="ARBA00008390"/>
    </source>
</evidence>
<dbReference type="Gene3D" id="2.40.128.20">
    <property type="match status" value="1"/>
</dbReference>
<gene>
    <name evidence="2" type="primary">fabp1_1</name>
    <name evidence="2" type="ORF">N1851_019582</name>
</gene>
<dbReference type="InterPro" id="IPR012674">
    <property type="entry name" value="Calycin"/>
</dbReference>
<dbReference type="AlphaFoldDB" id="A0AA47NZH0"/>